<proteinExistence type="predicted"/>
<dbReference type="Proteomes" id="UP000552757">
    <property type="component" value="Unassembled WGS sequence"/>
</dbReference>
<reference evidence="1 2" key="1">
    <citation type="submission" date="2020-08" db="EMBL/GenBank/DDBJ databases">
        <title>Genomic Encyclopedia of Type Strains, Phase IV (KMG-IV): sequencing the most valuable type-strain genomes for metagenomic binning, comparative biology and taxonomic classification.</title>
        <authorList>
            <person name="Goeker M."/>
        </authorList>
    </citation>
    <scope>NUCLEOTIDE SEQUENCE [LARGE SCALE GENOMIC DNA]</scope>
    <source>
        <strain evidence="1 2">DSM 29348</strain>
    </source>
</reference>
<dbReference type="RefSeq" id="WP_183954093.1">
    <property type="nucleotide sequence ID" value="NZ_JACIEB010000001.1"/>
</dbReference>
<name>A0A7W6DH18_9SPHN</name>
<dbReference type="EMBL" id="JACIEB010000001">
    <property type="protein sequence ID" value="MBB3981146.1"/>
    <property type="molecule type" value="Genomic_DNA"/>
</dbReference>
<keyword evidence="2" id="KW-1185">Reference proteome</keyword>
<protein>
    <submittedName>
        <fullName evidence="1">Uncharacterized protein</fullName>
    </submittedName>
</protein>
<dbReference type="AlphaFoldDB" id="A0A7W6DH18"/>
<sequence>MSGDTQGACSLSNPGPDPLLVWLEPWVDEFEVPARSTISLHPSDGCGLGEIEWVEDRFVLWATCRTVEVFIDGALQSSGSALIPLSGGLTKGILHILFADHPAARLGGRSWHERKHASMWEWLKRLLGL</sequence>
<accession>A0A7W6DH18</accession>
<evidence type="ECO:0000313" key="2">
    <source>
        <dbReference type="Proteomes" id="UP000552757"/>
    </source>
</evidence>
<evidence type="ECO:0000313" key="1">
    <source>
        <dbReference type="EMBL" id="MBB3981146.1"/>
    </source>
</evidence>
<gene>
    <name evidence="1" type="ORF">GGR44_000777</name>
</gene>
<comment type="caution">
    <text evidence="1">The sequence shown here is derived from an EMBL/GenBank/DDBJ whole genome shotgun (WGS) entry which is preliminary data.</text>
</comment>
<organism evidence="1 2">
    <name type="scientific">Sphingobium fontiphilum</name>
    <dbReference type="NCBI Taxonomy" id="944425"/>
    <lineage>
        <taxon>Bacteria</taxon>
        <taxon>Pseudomonadati</taxon>
        <taxon>Pseudomonadota</taxon>
        <taxon>Alphaproteobacteria</taxon>
        <taxon>Sphingomonadales</taxon>
        <taxon>Sphingomonadaceae</taxon>
        <taxon>Sphingobium</taxon>
    </lineage>
</organism>